<keyword evidence="2" id="KW-0808">Transferase</keyword>
<sequence length="147" mass="16936">MKSVINAIPVDPIWFPLVKKFYQAFYPSGKPNKAEPLWVIKDGANILCAVRLKPLDQCLLLTGLVTHPRHRNQGIAGQLLQTISEQLTRQPSYCLNTPELTPFYTRHGFIEVTDEALLPSELRSRLQRYRIKQPRLIAMQYHKKTPT</sequence>
<dbReference type="InterPro" id="IPR016181">
    <property type="entry name" value="Acyl_CoA_acyltransferase"/>
</dbReference>
<dbReference type="InterPro" id="IPR000182">
    <property type="entry name" value="GNAT_dom"/>
</dbReference>
<dbReference type="OrthoDB" id="7845888at2"/>
<protein>
    <submittedName>
        <fullName evidence="2">Acetyltransferase (GNAT) family protein</fullName>
    </submittedName>
</protein>
<comment type="caution">
    <text evidence="2">The sequence shown here is derived from an EMBL/GenBank/DDBJ whole genome shotgun (WGS) entry which is preliminary data.</text>
</comment>
<evidence type="ECO:0000313" key="3">
    <source>
        <dbReference type="Proteomes" id="UP000295729"/>
    </source>
</evidence>
<dbReference type="PROSITE" id="PS51186">
    <property type="entry name" value="GNAT"/>
    <property type="match status" value="1"/>
</dbReference>
<organism evidence="2 3">
    <name type="scientific">Marinomonas communis</name>
    <dbReference type="NCBI Taxonomy" id="28254"/>
    <lineage>
        <taxon>Bacteria</taxon>
        <taxon>Pseudomonadati</taxon>
        <taxon>Pseudomonadota</taxon>
        <taxon>Gammaproteobacteria</taxon>
        <taxon>Oceanospirillales</taxon>
        <taxon>Oceanospirillaceae</taxon>
        <taxon>Marinomonas</taxon>
    </lineage>
</organism>
<dbReference type="AlphaFoldDB" id="A0A4R6WZV5"/>
<dbReference type="Gene3D" id="3.40.630.30">
    <property type="match status" value="1"/>
</dbReference>
<gene>
    <name evidence="2" type="ORF">C8D85_3512</name>
</gene>
<dbReference type="Proteomes" id="UP000295729">
    <property type="component" value="Unassembled WGS sequence"/>
</dbReference>
<evidence type="ECO:0000259" key="1">
    <source>
        <dbReference type="PROSITE" id="PS51186"/>
    </source>
</evidence>
<dbReference type="CDD" id="cd04301">
    <property type="entry name" value="NAT_SF"/>
    <property type="match status" value="1"/>
</dbReference>
<evidence type="ECO:0000313" key="2">
    <source>
        <dbReference type="EMBL" id="TDR05608.1"/>
    </source>
</evidence>
<dbReference type="RefSeq" id="WP_133565163.1">
    <property type="nucleotide sequence ID" value="NZ_SNZA01000008.1"/>
</dbReference>
<dbReference type="EMBL" id="SNZA01000008">
    <property type="protein sequence ID" value="TDR05608.1"/>
    <property type="molecule type" value="Genomic_DNA"/>
</dbReference>
<dbReference type="SUPFAM" id="SSF55729">
    <property type="entry name" value="Acyl-CoA N-acyltransferases (Nat)"/>
    <property type="match status" value="1"/>
</dbReference>
<reference evidence="2 3" key="1">
    <citation type="submission" date="2019-03" db="EMBL/GenBank/DDBJ databases">
        <title>Genomic Encyclopedia of Type Strains, Phase IV (KMG-IV): sequencing the most valuable type-strain genomes for metagenomic binning, comparative biology and taxonomic classification.</title>
        <authorList>
            <person name="Goeker M."/>
        </authorList>
    </citation>
    <scope>NUCLEOTIDE SEQUENCE [LARGE SCALE GENOMIC DNA]</scope>
    <source>
        <strain evidence="2 3">DSM 5604</strain>
    </source>
</reference>
<keyword evidence="3" id="KW-1185">Reference proteome</keyword>
<name>A0A4R6WZV5_9GAMM</name>
<feature type="domain" description="N-acetyltransferase" evidence="1">
    <location>
        <begin position="1"/>
        <end position="146"/>
    </location>
</feature>
<proteinExistence type="predicted"/>
<dbReference type="Pfam" id="PF13508">
    <property type="entry name" value="Acetyltransf_7"/>
    <property type="match status" value="1"/>
</dbReference>
<accession>A0A4R6WZV5</accession>
<dbReference type="GO" id="GO:0016747">
    <property type="term" value="F:acyltransferase activity, transferring groups other than amino-acyl groups"/>
    <property type="evidence" value="ECO:0007669"/>
    <property type="project" value="InterPro"/>
</dbReference>